<organism evidence="2 3">
    <name type="scientific">Fusarium oxysporum f. sp. lycopersici (strain 4287 / CBS 123668 / FGSC 9935 / NRRL 34936)</name>
    <name type="common">Fusarium vascular wilt of tomato</name>
    <dbReference type="NCBI Taxonomy" id="426428"/>
    <lineage>
        <taxon>Eukaryota</taxon>
        <taxon>Fungi</taxon>
        <taxon>Dikarya</taxon>
        <taxon>Ascomycota</taxon>
        <taxon>Pezizomycotina</taxon>
        <taxon>Sordariomycetes</taxon>
        <taxon>Hypocreomycetidae</taxon>
        <taxon>Hypocreales</taxon>
        <taxon>Nectriaceae</taxon>
        <taxon>Fusarium</taxon>
        <taxon>Fusarium oxysporum species complex</taxon>
    </lineage>
</organism>
<feature type="region of interest" description="Disordered" evidence="1">
    <location>
        <begin position="1"/>
        <end position="31"/>
    </location>
</feature>
<name>A0A0J9US18_FUSO4</name>
<evidence type="ECO:0000313" key="3">
    <source>
        <dbReference type="Proteomes" id="UP000009097"/>
    </source>
</evidence>
<feature type="compositionally biased region" description="Polar residues" evidence="1">
    <location>
        <begin position="69"/>
        <end position="80"/>
    </location>
</feature>
<evidence type="ECO:0000256" key="1">
    <source>
        <dbReference type="SAM" id="MobiDB-lite"/>
    </source>
</evidence>
<dbReference type="KEGG" id="fox:FOXG_18820"/>
<accession>A0A0J9US18</accession>
<dbReference type="AlphaFoldDB" id="A0A0J9US18"/>
<dbReference type="RefSeq" id="XP_018239096.1">
    <property type="nucleotide sequence ID" value="XM_018398955.1"/>
</dbReference>
<dbReference type="EMBL" id="DS231699">
    <property type="protein sequence ID" value="KNB01051.1"/>
    <property type="molecule type" value="Genomic_DNA"/>
</dbReference>
<reference evidence="2" key="2">
    <citation type="journal article" date="2010" name="Nature">
        <title>Comparative genomics reveals mobile pathogenicity chromosomes in Fusarium.</title>
        <authorList>
            <person name="Ma L.J."/>
            <person name="van der Does H.C."/>
            <person name="Borkovich K.A."/>
            <person name="Coleman J.J."/>
            <person name="Daboussi M.J."/>
            <person name="Di Pietro A."/>
            <person name="Dufresne M."/>
            <person name="Freitag M."/>
            <person name="Grabherr M."/>
            <person name="Henrissat B."/>
            <person name="Houterman P.M."/>
            <person name="Kang S."/>
            <person name="Shim W.B."/>
            <person name="Woloshuk C."/>
            <person name="Xie X."/>
            <person name="Xu J.R."/>
            <person name="Antoniw J."/>
            <person name="Baker S.E."/>
            <person name="Bluhm B.H."/>
            <person name="Breakspear A."/>
            <person name="Brown D.W."/>
            <person name="Butchko R.A."/>
            <person name="Chapman S."/>
            <person name="Coulson R."/>
            <person name="Coutinho P.M."/>
            <person name="Danchin E.G."/>
            <person name="Diener A."/>
            <person name="Gale L.R."/>
            <person name="Gardiner D.M."/>
            <person name="Goff S."/>
            <person name="Hammond-Kosack K.E."/>
            <person name="Hilburn K."/>
            <person name="Hua-Van A."/>
            <person name="Jonkers W."/>
            <person name="Kazan K."/>
            <person name="Kodira C.D."/>
            <person name="Koehrsen M."/>
            <person name="Kumar L."/>
            <person name="Lee Y.H."/>
            <person name="Li L."/>
            <person name="Manners J.M."/>
            <person name="Miranda-Saavedra D."/>
            <person name="Mukherjee M."/>
            <person name="Park G."/>
            <person name="Park J."/>
            <person name="Park S.Y."/>
            <person name="Proctor R.H."/>
            <person name="Regev A."/>
            <person name="Ruiz-Roldan M.C."/>
            <person name="Sain D."/>
            <person name="Sakthikumar S."/>
            <person name="Sykes S."/>
            <person name="Schwartz D.C."/>
            <person name="Turgeon B.G."/>
            <person name="Wapinski I."/>
            <person name="Yoder O."/>
            <person name="Young S."/>
            <person name="Zeng Q."/>
            <person name="Zhou S."/>
            <person name="Galagan J."/>
            <person name="Cuomo C.A."/>
            <person name="Kistler H.C."/>
            <person name="Rep M."/>
        </authorList>
    </citation>
    <scope>NUCLEOTIDE SEQUENCE [LARGE SCALE GENOMIC DNA]</scope>
    <source>
        <strain evidence="2">4287</strain>
    </source>
</reference>
<reference evidence="2" key="1">
    <citation type="submission" date="2007-04" db="EMBL/GenBank/DDBJ databases">
        <authorList>
            <consortium name="The Broad Institute Genome Sequencing Platform"/>
            <person name="Birren B."/>
            <person name="Lander E."/>
            <person name="Galagan J."/>
            <person name="Nusbaum C."/>
            <person name="Devon K."/>
            <person name="Ma L.-J."/>
            <person name="Jaffe D."/>
            <person name="Butler J."/>
            <person name="Alvarez P."/>
            <person name="Gnerre S."/>
            <person name="Grabherr M."/>
            <person name="Kleber M."/>
            <person name="Mauceli E."/>
            <person name="Brockman W."/>
            <person name="MacCallum I.A."/>
            <person name="Young S."/>
            <person name="LaButti K."/>
            <person name="DeCaprio D."/>
            <person name="Crawford M."/>
            <person name="Koehrsen M."/>
            <person name="Engels R."/>
            <person name="Montgomery P."/>
            <person name="Pearson M."/>
            <person name="Howarth C."/>
            <person name="Larson L."/>
            <person name="White J."/>
            <person name="O'Leary S."/>
            <person name="Kodira C."/>
            <person name="Zeng Q."/>
            <person name="Yandava C."/>
            <person name="Alvarado L."/>
            <person name="Kistler C."/>
            <person name="Shim W.-B."/>
            <person name="Kang S."/>
            <person name="Woloshuk C."/>
        </authorList>
    </citation>
    <scope>NUCLEOTIDE SEQUENCE</scope>
    <source>
        <strain evidence="2">4287</strain>
    </source>
</reference>
<feature type="region of interest" description="Disordered" evidence="1">
    <location>
        <begin position="59"/>
        <end position="80"/>
    </location>
</feature>
<dbReference type="GeneID" id="28959526"/>
<sequence>MALDLQPQAIEVPHYSDGDGDDGQDVSSGGDAWLIKLKPTMPSATILSCPEARREYTETRLPMIPSPPTSSDNGPCKGNSTYSRDVGGVWRENWRKSPHSLAFLVRSPLELLDVNSELFRSRRMRLTE</sequence>
<dbReference type="VEuPathDB" id="FungiDB:FOXG_18820"/>
<proteinExistence type="predicted"/>
<evidence type="ECO:0000313" key="2">
    <source>
        <dbReference type="EMBL" id="KNB01051.1"/>
    </source>
</evidence>
<gene>
    <name evidence="2" type="ORF">FOXG_18820</name>
</gene>
<dbReference type="Proteomes" id="UP000009097">
    <property type="component" value="Unassembled WGS sequence"/>
</dbReference>
<protein>
    <submittedName>
        <fullName evidence="2">Uncharacterized protein</fullName>
    </submittedName>
</protein>